<protein>
    <submittedName>
        <fullName evidence="2">Uncharacterized protein</fullName>
    </submittedName>
</protein>
<proteinExistence type="predicted"/>
<evidence type="ECO:0000313" key="3">
    <source>
        <dbReference type="Proteomes" id="UP001066276"/>
    </source>
</evidence>
<dbReference type="Proteomes" id="UP001066276">
    <property type="component" value="Chromosome 6"/>
</dbReference>
<dbReference type="AlphaFoldDB" id="A0AAV7Q6R6"/>
<feature type="compositionally biased region" description="Basic and acidic residues" evidence="1">
    <location>
        <begin position="1"/>
        <end position="10"/>
    </location>
</feature>
<name>A0AAV7Q6R6_PLEWA</name>
<accession>A0AAV7Q6R6</accession>
<evidence type="ECO:0000256" key="1">
    <source>
        <dbReference type="SAM" id="MobiDB-lite"/>
    </source>
</evidence>
<organism evidence="2 3">
    <name type="scientific">Pleurodeles waltl</name>
    <name type="common">Iberian ribbed newt</name>
    <dbReference type="NCBI Taxonomy" id="8319"/>
    <lineage>
        <taxon>Eukaryota</taxon>
        <taxon>Metazoa</taxon>
        <taxon>Chordata</taxon>
        <taxon>Craniata</taxon>
        <taxon>Vertebrata</taxon>
        <taxon>Euteleostomi</taxon>
        <taxon>Amphibia</taxon>
        <taxon>Batrachia</taxon>
        <taxon>Caudata</taxon>
        <taxon>Salamandroidea</taxon>
        <taxon>Salamandridae</taxon>
        <taxon>Pleurodelinae</taxon>
        <taxon>Pleurodeles</taxon>
    </lineage>
</organism>
<reference evidence="2" key="1">
    <citation type="journal article" date="2022" name="bioRxiv">
        <title>Sequencing and chromosome-scale assembly of the giantPleurodeles waltlgenome.</title>
        <authorList>
            <person name="Brown T."/>
            <person name="Elewa A."/>
            <person name="Iarovenko S."/>
            <person name="Subramanian E."/>
            <person name="Araus A.J."/>
            <person name="Petzold A."/>
            <person name="Susuki M."/>
            <person name="Suzuki K.-i.T."/>
            <person name="Hayashi T."/>
            <person name="Toyoda A."/>
            <person name="Oliveira C."/>
            <person name="Osipova E."/>
            <person name="Leigh N.D."/>
            <person name="Simon A."/>
            <person name="Yun M.H."/>
        </authorList>
    </citation>
    <scope>NUCLEOTIDE SEQUENCE</scope>
    <source>
        <strain evidence="2">20211129_DDA</strain>
        <tissue evidence="2">Liver</tissue>
    </source>
</reference>
<keyword evidence="3" id="KW-1185">Reference proteome</keyword>
<gene>
    <name evidence="2" type="ORF">NDU88_002689</name>
</gene>
<sequence>MKHDAGRMVVEKMLGSPPAPRAENSVDGVEEESGWPQKKASVTDGLEDRVSRASNNLCTPQGSVGINGANRHGFVRRKLA</sequence>
<comment type="caution">
    <text evidence="2">The sequence shown here is derived from an EMBL/GenBank/DDBJ whole genome shotgun (WGS) entry which is preliminary data.</text>
</comment>
<dbReference type="EMBL" id="JANPWB010000010">
    <property type="protein sequence ID" value="KAJ1136272.1"/>
    <property type="molecule type" value="Genomic_DNA"/>
</dbReference>
<feature type="region of interest" description="Disordered" evidence="1">
    <location>
        <begin position="1"/>
        <end position="46"/>
    </location>
</feature>
<evidence type="ECO:0000313" key="2">
    <source>
        <dbReference type="EMBL" id="KAJ1136272.1"/>
    </source>
</evidence>